<dbReference type="SUPFAM" id="SSF50978">
    <property type="entry name" value="WD40 repeat-like"/>
    <property type="match status" value="1"/>
</dbReference>
<comment type="caution">
    <text evidence="4">The sequence shown here is derived from an EMBL/GenBank/DDBJ whole genome shotgun (WGS) entry which is preliminary data.</text>
</comment>
<reference evidence="4 5" key="1">
    <citation type="journal article" date="2013" name="BMC Genomics">
        <title>The miniature genome of a carnivorous plant Genlisea aurea contains a low number of genes and short non-coding sequences.</title>
        <authorList>
            <person name="Leushkin E.V."/>
            <person name="Sutormin R.A."/>
            <person name="Nabieva E.R."/>
            <person name="Penin A.A."/>
            <person name="Kondrashov A.S."/>
            <person name="Logacheva M.D."/>
        </authorList>
    </citation>
    <scope>NUCLEOTIDE SEQUENCE [LARGE SCALE GENOMIC DNA]</scope>
</reference>
<protein>
    <recommendedName>
        <fullName evidence="3">Neurobeachin beta-propeller domain-containing protein</fullName>
    </recommendedName>
</protein>
<dbReference type="InterPro" id="IPR036322">
    <property type="entry name" value="WD40_repeat_dom_sf"/>
</dbReference>
<dbReference type="InterPro" id="IPR001680">
    <property type="entry name" value="WD40_rpt"/>
</dbReference>
<dbReference type="EMBL" id="AUSU01006410">
    <property type="protein sequence ID" value="EPS62081.1"/>
    <property type="molecule type" value="Genomic_DNA"/>
</dbReference>
<accession>S8CCC5</accession>
<dbReference type="PROSITE" id="PS50082">
    <property type="entry name" value="WD_REPEATS_2"/>
    <property type="match status" value="1"/>
</dbReference>
<dbReference type="OrthoDB" id="26681at2759"/>
<evidence type="ECO:0000313" key="5">
    <source>
        <dbReference type="Proteomes" id="UP000015453"/>
    </source>
</evidence>
<dbReference type="PANTHER" id="PTHR13743">
    <property type="entry name" value="BEIGE/BEACH-RELATED"/>
    <property type="match status" value="1"/>
</dbReference>
<dbReference type="Gene3D" id="2.130.10.10">
    <property type="entry name" value="YVTN repeat-like/Quinoprotein amine dehydrogenase"/>
    <property type="match status" value="2"/>
</dbReference>
<dbReference type="InterPro" id="IPR046851">
    <property type="entry name" value="NBCH_WD40"/>
</dbReference>
<feature type="domain" description="Neurobeachin beta-propeller" evidence="3">
    <location>
        <begin position="116"/>
        <end position="328"/>
    </location>
</feature>
<sequence>TIFRNPREVKPYVIPFPERCNVPAAAIRATSDSIVIADINAPAAHVAQHKWQPNTPDGQGAPFLFQHGKPGAGAGSGAFIRMFKGGGPTSAGPEESPFPQALAFPMFGIRSTSIASITLDNEIITGGHVDSSIRLISVDGAKTKEIARGHCAPVTCLAISPDSNYLVTGSRDATVLLWRIHRSSIISSTPELSMNPNSSPTSMGHGQNANSAAVSRSKGRKIEGPLHVLRGHLDEVSCCAVSSDLGIVASCSLSSDVLLHSVRRGKLMRRLPGVEAHHLCLSSDGVILTWNRNLSTLNTFTLNGKLIAEKQLPSSSTVACMEVSVDGNSALVGLNPPPSCSENERVSSSVVSSDESHADDDDDDELLLLLPCLCFFDLYTLKVFHTIKLEAGQDVTAVALSTDNTNLVVSTASKQLIIFSDPSLSLKVVDQMLKLGWEGDGLSPLMK</sequence>
<dbReference type="SMART" id="SM00320">
    <property type="entry name" value="WD40"/>
    <property type="match status" value="3"/>
</dbReference>
<dbReference type="AlphaFoldDB" id="S8CCC5"/>
<feature type="compositionally biased region" description="Polar residues" evidence="2">
    <location>
        <begin position="189"/>
        <end position="214"/>
    </location>
</feature>
<evidence type="ECO:0000259" key="3">
    <source>
        <dbReference type="Pfam" id="PF20426"/>
    </source>
</evidence>
<feature type="region of interest" description="Disordered" evidence="2">
    <location>
        <begin position="336"/>
        <end position="359"/>
    </location>
</feature>
<evidence type="ECO:0000313" key="4">
    <source>
        <dbReference type="EMBL" id="EPS62081.1"/>
    </source>
</evidence>
<evidence type="ECO:0000256" key="1">
    <source>
        <dbReference type="PROSITE-ProRule" id="PRU00221"/>
    </source>
</evidence>
<gene>
    <name evidence="4" type="ORF">M569_12712</name>
</gene>
<feature type="region of interest" description="Disordered" evidence="2">
    <location>
        <begin position="189"/>
        <end position="216"/>
    </location>
</feature>
<organism evidence="4 5">
    <name type="scientific">Genlisea aurea</name>
    <dbReference type="NCBI Taxonomy" id="192259"/>
    <lineage>
        <taxon>Eukaryota</taxon>
        <taxon>Viridiplantae</taxon>
        <taxon>Streptophyta</taxon>
        <taxon>Embryophyta</taxon>
        <taxon>Tracheophyta</taxon>
        <taxon>Spermatophyta</taxon>
        <taxon>Magnoliopsida</taxon>
        <taxon>eudicotyledons</taxon>
        <taxon>Gunneridae</taxon>
        <taxon>Pentapetalae</taxon>
        <taxon>asterids</taxon>
        <taxon>lamiids</taxon>
        <taxon>Lamiales</taxon>
        <taxon>Lentibulariaceae</taxon>
        <taxon>Genlisea</taxon>
    </lineage>
</organism>
<dbReference type="PROSITE" id="PS50294">
    <property type="entry name" value="WD_REPEATS_REGION"/>
    <property type="match status" value="1"/>
</dbReference>
<feature type="repeat" description="WD" evidence="1">
    <location>
        <begin position="147"/>
        <end position="188"/>
    </location>
</feature>
<dbReference type="PANTHER" id="PTHR13743:SF157">
    <property type="entry name" value="BEACH DOMAIN-CONTAINING PROTEIN C2"/>
    <property type="match status" value="1"/>
</dbReference>
<evidence type="ECO:0000256" key="2">
    <source>
        <dbReference type="SAM" id="MobiDB-lite"/>
    </source>
</evidence>
<dbReference type="InterPro" id="IPR050865">
    <property type="entry name" value="BEACH_Domain"/>
</dbReference>
<feature type="non-terminal residue" evidence="4">
    <location>
        <position position="1"/>
    </location>
</feature>
<dbReference type="InterPro" id="IPR015943">
    <property type="entry name" value="WD40/YVTN_repeat-like_dom_sf"/>
</dbReference>
<dbReference type="Pfam" id="PF20426">
    <property type="entry name" value="NBCH_WD40"/>
    <property type="match status" value="1"/>
</dbReference>
<keyword evidence="5" id="KW-1185">Reference proteome</keyword>
<name>S8CCC5_9LAMI</name>
<proteinExistence type="predicted"/>
<dbReference type="Proteomes" id="UP000015453">
    <property type="component" value="Unassembled WGS sequence"/>
</dbReference>
<keyword evidence="1" id="KW-0853">WD repeat</keyword>